<evidence type="ECO:0000313" key="3">
    <source>
        <dbReference type="Proteomes" id="UP000663722"/>
    </source>
</evidence>
<keyword evidence="1" id="KW-1133">Transmembrane helix</keyword>
<dbReference type="Proteomes" id="UP000663722">
    <property type="component" value="Chromosome"/>
</dbReference>
<keyword evidence="1" id="KW-0472">Membrane</keyword>
<dbReference type="EMBL" id="CP061800">
    <property type="protein sequence ID" value="QTA91514.1"/>
    <property type="molecule type" value="Genomic_DNA"/>
</dbReference>
<keyword evidence="1" id="KW-0812">Transmembrane</keyword>
<dbReference type="AlphaFoldDB" id="A0A975GRY2"/>
<protein>
    <recommendedName>
        <fullName evidence="4">SHOCT domain-containing protein</fullName>
    </recommendedName>
</protein>
<accession>A0A975GRY2</accession>
<organism evidence="2 3">
    <name type="scientific">Desulfonema magnum</name>
    <dbReference type="NCBI Taxonomy" id="45655"/>
    <lineage>
        <taxon>Bacteria</taxon>
        <taxon>Pseudomonadati</taxon>
        <taxon>Thermodesulfobacteriota</taxon>
        <taxon>Desulfobacteria</taxon>
        <taxon>Desulfobacterales</taxon>
        <taxon>Desulfococcaceae</taxon>
        <taxon>Desulfonema</taxon>
    </lineage>
</organism>
<dbReference type="KEGG" id="dmm:dnm_075820"/>
<reference evidence="2" key="1">
    <citation type="journal article" date="2021" name="Microb. Physiol.">
        <title>Proteogenomic Insights into the Physiology of Marine, Sulfate-Reducing, Filamentous Desulfonema limicola and Desulfonema magnum.</title>
        <authorList>
            <person name="Schnaars V."/>
            <person name="Wohlbrand L."/>
            <person name="Scheve S."/>
            <person name="Hinrichs C."/>
            <person name="Reinhardt R."/>
            <person name="Rabus R."/>
        </authorList>
    </citation>
    <scope>NUCLEOTIDE SEQUENCE</scope>
    <source>
        <strain evidence="2">4be13</strain>
    </source>
</reference>
<evidence type="ECO:0000313" key="2">
    <source>
        <dbReference type="EMBL" id="QTA91514.1"/>
    </source>
</evidence>
<evidence type="ECO:0008006" key="4">
    <source>
        <dbReference type="Google" id="ProtNLM"/>
    </source>
</evidence>
<proteinExistence type="predicted"/>
<evidence type="ECO:0000256" key="1">
    <source>
        <dbReference type="SAM" id="Phobius"/>
    </source>
</evidence>
<gene>
    <name evidence="2" type="ORF">dnm_075820</name>
</gene>
<sequence length="209" mass="23483">MALRMSGFGRCFLFPIKSILEHIIMTKKNNYIKQTDIMSNLGLFYIILIAFFTVPLLGAFVVVLIKGLVDLKYVIIIGGGLLLTIALYALIRFLIRLFRKIRHDGFMTGQEIKKKASRGEPVQISVFNGLLTFTYGGRQGNITPLLPAQENQGNLALPPSGIAEKQSQTRDVVTRLTELSDLRDQGVVTEDEFHLIKKRLIRDADDSED</sequence>
<feature type="transmembrane region" description="Helical" evidence="1">
    <location>
        <begin position="71"/>
        <end position="95"/>
    </location>
</feature>
<feature type="transmembrane region" description="Helical" evidence="1">
    <location>
        <begin position="43"/>
        <end position="65"/>
    </location>
</feature>
<keyword evidence="3" id="KW-1185">Reference proteome</keyword>
<name>A0A975GRY2_9BACT</name>